<sequence>MNDNHETYAVAVIIVFGALLIGGMMAAGIAWSDRPVFLWAMGAAFFAWIAGHAVLFYRPRFYGLMILCSTAFTLASIVALIR</sequence>
<dbReference type="AlphaFoldDB" id="A0A8J3DQ22"/>
<evidence type="ECO:0000313" key="3">
    <source>
        <dbReference type="Proteomes" id="UP000641137"/>
    </source>
</evidence>
<dbReference type="EMBL" id="BMZO01000008">
    <property type="protein sequence ID" value="GHC75546.1"/>
    <property type="molecule type" value="Genomic_DNA"/>
</dbReference>
<feature type="transmembrane region" description="Helical" evidence="1">
    <location>
        <begin position="7"/>
        <end position="31"/>
    </location>
</feature>
<accession>A0A8J3DQ22</accession>
<name>A0A8J3DQ22_9HYPH</name>
<dbReference type="RefSeq" id="WP_189490762.1">
    <property type="nucleotide sequence ID" value="NZ_BMZO01000008.1"/>
</dbReference>
<gene>
    <name evidence="2" type="ORF">GCM10010136_25600</name>
</gene>
<keyword evidence="1" id="KW-1133">Transmembrane helix</keyword>
<evidence type="ECO:0000256" key="1">
    <source>
        <dbReference type="SAM" id="Phobius"/>
    </source>
</evidence>
<reference evidence="2" key="2">
    <citation type="submission" date="2020-09" db="EMBL/GenBank/DDBJ databases">
        <authorList>
            <person name="Sun Q."/>
            <person name="Kim S."/>
        </authorList>
    </citation>
    <scope>NUCLEOTIDE SEQUENCE</scope>
    <source>
        <strain evidence="2">KCTC 42097</strain>
    </source>
</reference>
<organism evidence="2 3">
    <name type="scientific">Limoniibacter endophyticus</name>
    <dbReference type="NCBI Taxonomy" id="1565040"/>
    <lineage>
        <taxon>Bacteria</taxon>
        <taxon>Pseudomonadati</taxon>
        <taxon>Pseudomonadota</taxon>
        <taxon>Alphaproteobacteria</taxon>
        <taxon>Hyphomicrobiales</taxon>
        <taxon>Bartonellaceae</taxon>
        <taxon>Limoniibacter</taxon>
    </lineage>
</organism>
<keyword evidence="1" id="KW-0812">Transmembrane</keyword>
<dbReference type="Proteomes" id="UP000641137">
    <property type="component" value="Unassembled WGS sequence"/>
</dbReference>
<feature type="transmembrane region" description="Helical" evidence="1">
    <location>
        <begin position="37"/>
        <end position="57"/>
    </location>
</feature>
<protein>
    <submittedName>
        <fullName evidence="2">Uncharacterized protein</fullName>
    </submittedName>
</protein>
<reference evidence="2" key="1">
    <citation type="journal article" date="2014" name="Int. J. Syst. Evol. Microbiol.">
        <title>Complete genome sequence of Corynebacterium casei LMG S-19264T (=DSM 44701T), isolated from a smear-ripened cheese.</title>
        <authorList>
            <consortium name="US DOE Joint Genome Institute (JGI-PGF)"/>
            <person name="Walter F."/>
            <person name="Albersmeier A."/>
            <person name="Kalinowski J."/>
            <person name="Ruckert C."/>
        </authorList>
    </citation>
    <scope>NUCLEOTIDE SEQUENCE</scope>
    <source>
        <strain evidence="2">KCTC 42097</strain>
    </source>
</reference>
<keyword evidence="1" id="KW-0472">Membrane</keyword>
<evidence type="ECO:0000313" key="2">
    <source>
        <dbReference type="EMBL" id="GHC75546.1"/>
    </source>
</evidence>
<feature type="transmembrane region" description="Helical" evidence="1">
    <location>
        <begin position="64"/>
        <end position="81"/>
    </location>
</feature>
<comment type="caution">
    <text evidence="2">The sequence shown here is derived from an EMBL/GenBank/DDBJ whole genome shotgun (WGS) entry which is preliminary data.</text>
</comment>
<keyword evidence="3" id="KW-1185">Reference proteome</keyword>
<proteinExistence type="predicted"/>